<evidence type="ECO:0000256" key="3">
    <source>
        <dbReference type="ARBA" id="ARBA00023163"/>
    </source>
</evidence>
<dbReference type="Proteomes" id="UP000036261">
    <property type="component" value="Unassembled WGS sequence"/>
</dbReference>
<organism evidence="5 6">
    <name type="scientific">Chryseobacterium angstadtii</name>
    <dbReference type="NCBI Taxonomy" id="558151"/>
    <lineage>
        <taxon>Bacteria</taxon>
        <taxon>Pseudomonadati</taxon>
        <taxon>Bacteroidota</taxon>
        <taxon>Flavobacteriia</taxon>
        <taxon>Flavobacteriales</taxon>
        <taxon>Weeksellaceae</taxon>
        <taxon>Chryseobacterium group</taxon>
        <taxon>Chryseobacterium</taxon>
    </lineage>
</organism>
<dbReference type="Gene3D" id="1.10.10.10">
    <property type="entry name" value="Winged helix-like DNA-binding domain superfamily/Winged helix DNA-binding domain"/>
    <property type="match status" value="1"/>
</dbReference>
<evidence type="ECO:0000256" key="1">
    <source>
        <dbReference type="ARBA" id="ARBA00023015"/>
    </source>
</evidence>
<evidence type="ECO:0000256" key="2">
    <source>
        <dbReference type="ARBA" id="ARBA00023125"/>
    </source>
</evidence>
<dbReference type="PATRIC" id="fig|558151.6.peg.3236"/>
<comment type="caution">
    <text evidence="5">The sequence shown here is derived from an EMBL/GenBank/DDBJ whole genome shotgun (WGS) entry which is preliminary data.</text>
</comment>
<keyword evidence="3" id="KW-0804">Transcription</keyword>
<dbReference type="PRINTS" id="PR00038">
    <property type="entry name" value="HTHLUXR"/>
</dbReference>
<dbReference type="EMBL" id="LFND01000005">
    <property type="protein sequence ID" value="KMQ61391.1"/>
    <property type="molecule type" value="Genomic_DNA"/>
</dbReference>
<dbReference type="SMART" id="SM00421">
    <property type="entry name" value="HTH_LUXR"/>
    <property type="match status" value="1"/>
</dbReference>
<dbReference type="InterPro" id="IPR016032">
    <property type="entry name" value="Sig_transdc_resp-reg_C-effctor"/>
</dbReference>
<dbReference type="OrthoDB" id="965844at2"/>
<keyword evidence="6" id="KW-1185">Reference proteome</keyword>
<dbReference type="SUPFAM" id="SSF46894">
    <property type="entry name" value="C-terminal effector domain of the bipartite response regulators"/>
    <property type="match status" value="1"/>
</dbReference>
<proteinExistence type="predicted"/>
<dbReference type="Pfam" id="PF00196">
    <property type="entry name" value="GerE"/>
    <property type="match status" value="1"/>
</dbReference>
<dbReference type="RefSeq" id="WP_048507557.1">
    <property type="nucleotide sequence ID" value="NZ_LFND01000005.1"/>
</dbReference>
<evidence type="ECO:0000313" key="6">
    <source>
        <dbReference type="Proteomes" id="UP000036261"/>
    </source>
</evidence>
<dbReference type="AlphaFoldDB" id="A0A0J7I6F5"/>
<evidence type="ECO:0000313" key="5">
    <source>
        <dbReference type="EMBL" id="KMQ61391.1"/>
    </source>
</evidence>
<dbReference type="InterPro" id="IPR036388">
    <property type="entry name" value="WH-like_DNA-bd_sf"/>
</dbReference>
<keyword evidence="2" id="KW-0238">DNA-binding</keyword>
<accession>A0A0J7I6F5</accession>
<dbReference type="STRING" id="558151.ACM46_15300"/>
<dbReference type="PANTHER" id="PTHR44688">
    <property type="entry name" value="DNA-BINDING TRANSCRIPTIONAL ACTIVATOR DEVR_DOSR"/>
    <property type="match status" value="1"/>
</dbReference>
<dbReference type="PROSITE" id="PS00622">
    <property type="entry name" value="HTH_LUXR_1"/>
    <property type="match status" value="1"/>
</dbReference>
<reference evidence="5 6" key="1">
    <citation type="journal article" date="2013" name="Int. J. Syst. Evol. Microbiol.">
        <title>Chryseobacterium angstadtii sp. nov., isolated from a newt tank.</title>
        <authorList>
            <person name="Kirk K.E."/>
            <person name="Hoffman J.A."/>
            <person name="Smith K.A."/>
            <person name="Strahan B.L."/>
            <person name="Failor K.C."/>
            <person name="Krebs J.E."/>
            <person name="Gale A.N."/>
            <person name="Do T.D."/>
            <person name="Sontag T.C."/>
            <person name="Batties A.M."/>
            <person name="Mistiszyn K."/>
            <person name="Newman J.D."/>
        </authorList>
    </citation>
    <scope>NUCLEOTIDE SEQUENCE [LARGE SCALE GENOMIC DNA]</scope>
    <source>
        <strain evidence="5 6">KM</strain>
    </source>
</reference>
<dbReference type="GO" id="GO:0003677">
    <property type="term" value="F:DNA binding"/>
    <property type="evidence" value="ECO:0007669"/>
    <property type="project" value="UniProtKB-KW"/>
</dbReference>
<feature type="domain" description="HTH luxR-type" evidence="4">
    <location>
        <begin position="184"/>
        <end position="249"/>
    </location>
</feature>
<protein>
    <submittedName>
        <fullName evidence="5">LuxR family transcriptional regulator</fullName>
    </submittedName>
</protein>
<sequence length="249" mass="29202">MNIIEKLNSRLLDKMADRCKLDIEIYKQAALMYAQMEGAISVLSDMQADKSYVYKSKTALELGLRTEENPAEINSIWEEEIIKKIHPDDRLKKYIHELRFYELMDSIEPDSRADYCVLSKIRMKDKNNEYRMVKHRMFYIYSPDNGKLRFALCLYHMALNQKHPLISDFMIINTCKGEVIAKDKLDYQSILSKRELEILKYVGEGYASKEIAGFLSISINTVSRHRQNILEKLNVKNSVQAFKDGFYEQ</sequence>
<keyword evidence="1" id="KW-0805">Transcription regulation</keyword>
<dbReference type="CDD" id="cd06170">
    <property type="entry name" value="LuxR_C_like"/>
    <property type="match status" value="1"/>
</dbReference>
<name>A0A0J7I6F5_9FLAO</name>
<evidence type="ECO:0000259" key="4">
    <source>
        <dbReference type="PROSITE" id="PS50043"/>
    </source>
</evidence>
<dbReference type="PROSITE" id="PS50043">
    <property type="entry name" value="HTH_LUXR_2"/>
    <property type="match status" value="1"/>
</dbReference>
<dbReference type="InterPro" id="IPR000792">
    <property type="entry name" value="Tscrpt_reg_LuxR_C"/>
</dbReference>
<dbReference type="PANTHER" id="PTHR44688:SF16">
    <property type="entry name" value="DNA-BINDING TRANSCRIPTIONAL ACTIVATOR DEVR_DOSR"/>
    <property type="match status" value="1"/>
</dbReference>
<dbReference type="GO" id="GO:0006355">
    <property type="term" value="P:regulation of DNA-templated transcription"/>
    <property type="evidence" value="ECO:0007669"/>
    <property type="project" value="InterPro"/>
</dbReference>
<dbReference type="Gene3D" id="3.30.450.20">
    <property type="entry name" value="PAS domain"/>
    <property type="match status" value="1"/>
</dbReference>
<gene>
    <name evidence="5" type="ORF">ACM46_15300</name>
</gene>